<dbReference type="Pfam" id="PF05675">
    <property type="entry name" value="DUF817"/>
    <property type="match status" value="1"/>
</dbReference>
<feature type="transmembrane region" description="Helical" evidence="1">
    <location>
        <begin position="261"/>
        <end position="278"/>
    </location>
</feature>
<protein>
    <submittedName>
        <fullName evidence="2">DUF817 domain-containing protein</fullName>
    </submittedName>
</protein>
<evidence type="ECO:0000313" key="2">
    <source>
        <dbReference type="EMBL" id="RIJ27129.1"/>
    </source>
</evidence>
<keyword evidence="1" id="KW-1133">Transmembrane helix</keyword>
<accession>A0A399RC71</accession>
<reference evidence="2 3" key="1">
    <citation type="submission" date="2018-08" db="EMBL/GenBank/DDBJ databases">
        <title>Henriciella mobilis sp. nov., isolated from seawater.</title>
        <authorList>
            <person name="Cheng H."/>
            <person name="Wu Y.-H."/>
            <person name="Xu X.-W."/>
            <person name="Guo L.-L."/>
        </authorList>
    </citation>
    <scope>NUCLEOTIDE SEQUENCE [LARGE SCALE GENOMIC DNA]</scope>
    <source>
        <strain evidence="2 3">JN25</strain>
    </source>
</reference>
<dbReference type="InterPro" id="IPR008535">
    <property type="entry name" value="DUF817"/>
</dbReference>
<dbReference type="AlphaFoldDB" id="A0A399RC71"/>
<evidence type="ECO:0000256" key="1">
    <source>
        <dbReference type="SAM" id="Phobius"/>
    </source>
</evidence>
<gene>
    <name evidence="2" type="ORF">D1223_14960</name>
</gene>
<keyword evidence="1" id="KW-0812">Transmembrane</keyword>
<feature type="transmembrane region" description="Helical" evidence="1">
    <location>
        <begin position="99"/>
        <end position="121"/>
    </location>
</feature>
<feature type="transmembrane region" description="Helical" evidence="1">
    <location>
        <begin position="68"/>
        <end position="87"/>
    </location>
</feature>
<name>A0A399RC71_9PROT</name>
<dbReference type="OrthoDB" id="1550598at2"/>
<sequence>MPSVSSIKSALSRHREQLRARAVRGPFSKAVFEFVSFGIKQGWACIFGGALLALILATHLWYPEGAPISRYDFLVIAAIAIQALLIATGLETWEEARIIFVFHIVGTVMEIFKTGAGSWIYPEDNFLRIAGVPLFSGFMYAAVGSYLARVWRIFDFRFDRFPPLWLQGVLAAAIYVNFFAHHYTVDIRAGLFVATVLIYGRCVVWFRADETHRPMPLIIGFGLVALFIWFAENIGTLARAWTYPGQETVWTMVSPVKFGSWYLLMIISFVLVALVHGARAGHGARKSTGADLVT</sequence>
<feature type="transmembrane region" description="Helical" evidence="1">
    <location>
        <begin position="127"/>
        <end position="151"/>
    </location>
</feature>
<dbReference type="PIRSF" id="PIRSF009141">
    <property type="entry name" value="UCP009141"/>
    <property type="match status" value="1"/>
</dbReference>
<keyword evidence="1" id="KW-0472">Membrane</keyword>
<feature type="transmembrane region" description="Helical" evidence="1">
    <location>
        <begin position="42"/>
        <end position="62"/>
    </location>
</feature>
<dbReference type="RefSeq" id="WP_119377243.1">
    <property type="nucleotide sequence ID" value="NZ_QWFX01000014.1"/>
</dbReference>
<feature type="transmembrane region" description="Helical" evidence="1">
    <location>
        <begin position="163"/>
        <end position="181"/>
    </location>
</feature>
<organism evidence="2 3">
    <name type="scientific">Henriciella mobilis</name>
    <dbReference type="NCBI Taxonomy" id="2305467"/>
    <lineage>
        <taxon>Bacteria</taxon>
        <taxon>Pseudomonadati</taxon>
        <taxon>Pseudomonadota</taxon>
        <taxon>Alphaproteobacteria</taxon>
        <taxon>Hyphomonadales</taxon>
        <taxon>Hyphomonadaceae</taxon>
        <taxon>Henriciella</taxon>
    </lineage>
</organism>
<proteinExistence type="predicted"/>
<evidence type="ECO:0000313" key="3">
    <source>
        <dbReference type="Proteomes" id="UP000266385"/>
    </source>
</evidence>
<feature type="transmembrane region" description="Helical" evidence="1">
    <location>
        <begin position="218"/>
        <end position="241"/>
    </location>
</feature>
<comment type="caution">
    <text evidence="2">The sequence shown here is derived from an EMBL/GenBank/DDBJ whole genome shotgun (WGS) entry which is preliminary data.</text>
</comment>
<dbReference type="Proteomes" id="UP000266385">
    <property type="component" value="Unassembled WGS sequence"/>
</dbReference>
<dbReference type="EMBL" id="QWFX01000014">
    <property type="protein sequence ID" value="RIJ27129.1"/>
    <property type="molecule type" value="Genomic_DNA"/>
</dbReference>
<feature type="transmembrane region" description="Helical" evidence="1">
    <location>
        <begin position="187"/>
        <end position="206"/>
    </location>
</feature>
<keyword evidence="3" id="KW-1185">Reference proteome</keyword>